<evidence type="ECO:0000259" key="1">
    <source>
        <dbReference type="Pfam" id="PF05685"/>
    </source>
</evidence>
<evidence type="ECO:0000313" key="2">
    <source>
        <dbReference type="EMBL" id="POM24042.1"/>
    </source>
</evidence>
<keyword evidence="3" id="KW-1185">Reference proteome</keyword>
<protein>
    <recommendedName>
        <fullName evidence="1">Putative restriction endonuclease domain-containing protein</fullName>
    </recommendedName>
</protein>
<accession>A0A2P4UG49</accession>
<dbReference type="InterPro" id="IPR012296">
    <property type="entry name" value="Nuclease_put_TT1808"/>
</dbReference>
<dbReference type="InterPro" id="IPR008538">
    <property type="entry name" value="Uma2"/>
</dbReference>
<gene>
    <name evidence="2" type="ORF">BTM25_26690</name>
</gene>
<proteinExistence type="predicted"/>
<comment type="caution">
    <text evidence="2">The sequence shown here is derived from an EMBL/GenBank/DDBJ whole genome shotgun (WGS) entry which is preliminary data.</text>
</comment>
<dbReference type="CDD" id="cd06260">
    <property type="entry name" value="DUF820-like"/>
    <property type="match status" value="1"/>
</dbReference>
<dbReference type="RefSeq" id="WP_328589636.1">
    <property type="nucleotide sequence ID" value="NZ_MTBP01000002.1"/>
</dbReference>
<dbReference type="Pfam" id="PF05685">
    <property type="entry name" value="Uma2"/>
    <property type="match status" value="1"/>
</dbReference>
<dbReference type="Proteomes" id="UP000242367">
    <property type="component" value="Unassembled WGS sequence"/>
</dbReference>
<sequence length="177" mass="20253">MDDFLNMGDLPRHTELIDGSLVFVSPQQKWHSRVIDVVKAELARQAPPQWQVEREIAVKLGKREMPEPDICVVTAEAYARDEPSTHYFAQDLILAIEAVSPESAGRDRFIKPAKYAGAGIEHFWRIERDGDRSIVYVHVLDPKAGEYALTGIFHDVMKLTVPFDLEIDLTRVMRRIR</sequence>
<evidence type="ECO:0000313" key="3">
    <source>
        <dbReference type="Proteomes" id="UP000242367"/>
    </source>
</evidence>
<dbReference type="Gene3D" id="3.90.1570.10">
    <property type="entry name" value="tt1808, chain A"/>
    <property type="match status" value="1"/>
</dbReference>
<feature type="domain" description="Putative restriction endonuclease" evidence="1">
    <location>
        <begin position="3"/>
        <end position="166"/>
    </location>
</feature>
<dbReference type="InterPro" id="IPR011335">
    <property type="entry name" value="Restrct_endonuc-II-like"/>
</dbReference>
<name>A0A2P4UG49_9ACTN</name>
<dbReference type="PANTHER" id="PTHR35400:SF3">
    <property type="entry name" value="SLL1072 PROTEIN"/>
    <property type="match status" value="1"/>
</dbReference>
<dbReference type="EMBL" id="MTBP01000002">
    <property type="protein sequence ID" value="POM24042.1"/>
    <property type="molecule type" value="Genomic_DNA"/>
</dbReference>
<dbReference type="AlphaFoldDB" id="A0A2P4UG49"/>
<reference evidence="2 3" key="1">
    <citation type="journal article" date="2017" name="Chemistry">
        <title>Isolation, Biosynthesis and Chemical Modifications of Rubterolones A-F: Rare Tropolone Alkaloids from Actinomadura sp. 5-2.</title>
        <authorList>
            <person name="Guo H."/>
            <person name="Benndorf R."/>
            <person name="Leichnitz D."/>
            <person name="Klassen J.L."/>
            <person name="Vollmers J."/>
            <person name="Gorls H."/>
            <person name="Steinacker M."/>
            <person name="Weigel C."/>
            <person name="Dahse H.M."/>
            <person name="Kaster A.K."/>
            <person name="de Beer Z.W."/>
            <person name="Poulsen M."/>
            <person name="Beemelmanns C."/>
        </authorList>
    </citation>
    <scope>NUCLEOTIDE SEQUENCE [LARGE SCALE GENOMIC DNA]</scope>
    <source>
        <strain evidence="2 3">5-2</strain>
    </source>
</reference>
<dbReference type="SUPFAM" id="SSF52980">
    <property type="entry name" value="Restriction endonuclease-like"/>
    <property type="match status" value="1"/>
</dbReference>
<organism evidence="2 3">
    <name type="scientific">Actinomadura rubteroloni</name>
    <dbReference type="NCBI Taxonomy" id="1926885"/>
    <lineage>
        <taxon>Bacteria</taxon>
        <taxon>Bacillati</taxon>
        <taxon>Actinomycetota</taxon>
        <taxon>Actinomycetes</taxon>
        <taxon>Streptosporangiales</taxon>
        <taxon>Thermomonosporaceae</taxon>
        <taxon>Actinomadura</taxon>
    </lineage>
</organism>
<dbReference type="PANTHER" id="PTHR35400">
    <property type="entry name" value="SLR1083 PROTEIN"/>
    <property type="match status" value="1"/>
</dbReference>